<proteinExistence type="predicted"/>
<comment type="caution">
    <text evidence="1">The sequence shown here is derived from an EMBL/GenBank/DDBJ whole genome shotgun (WGS) entry which is preliminary data.</text>
</comment>
<name>A0ABP1HNB4_9EUKA</name>
<accession>A0ABP1HNB4</accession>
<gene>
    <name evidence="1" type="ORF">HINF_LOCUS15033</name>
    <name evidence="2" type="ORF">HINF_LOCUS15046</name>
</gene>
<evidence type="ECO:0000313" key="3">
    <source>
        <dbReference type="Proteomes" id="UP001642409"/>
    </source>
</evidence>
<dbReference type="EMBL" id="CAXDID020000036">
    <property type="protein sequence ID" value="CAL5997035.1"/>
    <property type="molecule type" value="Genomic_DNA"/>
</dbReference>
<evidence type="ECO:0000313" key="1">
    <source>
        <dbReference type="EMBL" id="CAL5997009.1"/>
    </source>
</evidence>
<reference evidence="1 3" key="1">
    <citation type="submission" date="2024-07" db="EMBL/GenBank/DDBJ databases">
        <authorList>
            <person name="Akdeniz Z."/>
        </authorList>
    </citation>
    <scope>NUCLEOTIDE SEQUENCE [LARGE SCALE GENOMIC DNA]</scope>
</reference>
<protein>
    <submittedName>
        <fullName evidence="1">Hypothetical_protein</fullName>
    </submittedName>
</protein>
<keyword evidence="3" id="KW-1185">Reference proteome</keyword>
<dbReference type="Proteomes" id="UP001642409">
    <property type="component" value="Unassembled WGS sequence"/>
</dbReference>
<dbReference type="EMBL" id="CAXDID020000036">
    <property type="protein sequence ID" value="CAL5997009.1"/>
    <property type="molecule type" value="Genomic_DNA"/>
</dbReference>
<evidence type="ECO:0000313" key="2">
    <source>
        <dbReference type="EMBL" id="CAL5997035.1"/>
    </source>
</evidence>
<sequence length="125" mass="14471">MKGQTSQRTLFGNELQIQLITQLSQYSLSCSNSDLSATDCVKNDFKQRLLKSKIDQKIDNLKQILCKIVACEEISSSMLTRISDVQKQIRRICVVLTREHMMKQHQYEDAVKLGMARRIIQHTQK</sequence>
<organism evidence="1 3">
    <name type="scientific">Hexamita inflata</name>
    <dbReference type="NCBI Taxonomy" id="28002"/>
    <lineage>
        <taxon>Eukaryota</taxon>
        <taxon>Metamonada</taxon>
        <taxon>Diplomonadida</taxon>
        <taxon>Hexamitidae</taxon>
        <taxon>Hexamitinae</taxon>
        <taxon>Hexamita</taxon>
    </lineage>
</organism>